<organism evidence="2 3">
    <name type="scientific">Marinovum algicola</name>
    <dbReference type="NCBI Taxonomy" id="42444"/>
    <lineage>
        <taxon>Bacteria</taxon>
        <taxon>Pseudomonadati</taxon>
        <taxon>Pseudomonadota</taxon>
        <taxon>Alphaproteobacteria</taxon>
        <taxon>Rhodobacterales</taxon>
        <taxon>Roseobacteraceae</taxon>
        <taxon>Marinovum</taxon>
    </lineage>
</organism>
<accession>A0A975W913</accession>
<name>A0A975W913_9RHOB</name>
<reference evidence="2 3" key="1">
    <citation type="submission" date="2016-10" db="EMBL/GenBank/DDBJ databases">
        <authorList>
            <person name="Varghese N."/>
            <person name="Submissions S."/>
        </authorList>
    </citation>
    <scope>NUCLEOTIDE SEQUENCE [LARGE SCALE GENOMIC DNA]</scope>
    <source>
        <strain evidence="2 3">FF3</strain>
    </source>
</reference>
<dbReference type="Proteomes" id="UP000182932">
    <property type="component" value="Unassembled WGS sequence"/>
</dbReference>
<keyword evidence="3" id="KW-1185">Reference proteome</keyword>
<feature type="domain" description="DUF6455" evidence="1">
    <location>
        <begin position="1"/>
        <end position="84"/>
    </location>
</feature>
<dbReference type="EMBL" id="FNYY01000004">
    <property type="protein sequence ID" value="SEJ24370.1"/>
    <property type="molecule type" value="Genomic_DNA"/>
</dbReference>
<comment type="caution">
    <text evidence="2">The sequence shown here is derived from an EMBL/GenBank/DDBJ whole genome shotgun (WGS) entry which is preliminary data.</text>
</comment>
<dbReference type="InterPro" id="IPR045601">
    <property type="entry name" value="DUF6455"/>
</dbReference>
<evidence type="ECO:0000313" key="2">
    <source>
        <dbReference type="EMBL" id="SEJ24370.1"/>
    </source>
</evidence>
<evidence type="ECO:0000313" key="3">
    <source>
        <dbReference type="Proteomes" id="UP000182932"/>
    </source>
</evidence>
<dbReference type="GeneID" id="80817855"/>
<protein>
    <recommendedName>
        <fullName evidence="1">DUF6455 domain-containing protein</fullName>
    </recommendedName>
</protein>
<sequence length="85" mass="9450">MQSPQKIKRHAILMDRMAEARGLDMEEQVLRGRISSEAVADAVLSCTNCPRPDDCARWLDRQAAPVAASPGYCRNARMFDDLSKG</sequence>
<dbReference type="RefSeq" id="WP_074835978.1">
    <property type="nucleotide sequence ID" value="NZ_FNYY01000004.1"/>
</dbReference>
<dbReference type="AlphaFoldDB" id="A0A975W913"/>
<proteinExistence type="predicted"/>
<gene>
    <name evidence="2" type="ORF">SAMN04487940_104165</name>
</gene>
<dbReference type="Pfam" id="PF20056">
    <property type="entry name" value="DUF6455"/>
    <property type="match status" value="1"/>
</dbReference>
<evidence type="ECO:0000259" key="1">
    <source>
        <dbReference type="Pfam" id="PF20056"/>
    </source>
</evidence>